<name>K0TFW3_THAOC</name>
<feature type="transmembrane region" description="Helical" evidence="2">
    <location>
        <begin position="709"/>
        <end position="735"/>
    </location>
</feature>
<dbReference type="InterPro" id="IPR045122">
    <property type="entry name" value="Csc1-like"/>
</dbReference>
<dbReference type="OMA" id="LNWIIVR"/>
<keyword evidence="4" id="KW-1185">Reference proteome</keyword>
<keyword evidence="2" id="KW-1133">Transmembrane helix</keyword>
<feature type="transmembrane region" description="Helical" evidence="2">
    <location>
        <begin position="20"/>
        <end position="41"/>
    </location>
</feature>
<dbReference type="eggNOG" id="KOG1134">
    <property type="taxonomic scope" value="Eukaryota"/>
</dbReference>
<keyword evidence="2" id="KW-0472">Membrane</keyword>
<accession>K0TFW3</accession>
<dbReference type="AlphaFoldDB" id="K0TFW3"/>
<dbReference type="PANTHER" id="PTHR13018:SF5">
    <property type="entry name" value="RE44586P"/>
    <property type="match status" value="1"/>
</dbReference>
<feature type="transmembrane region" description="Helical" evidence="2">
    <location>
        <begin position="755"/>
        <end position="776"/>
    </location>
</feature>
<dbReference type="GO" id="GO:0005227">
    <property type="term" value="F:calcium-activated cation channel activity"/>
    <property type="evidence" value="ECO:0007669"/>
    <property type="project" value="InterPro"/>
</dbReference>
<evidence type="ECO:0000313" key="4">
    <source>
        <dbReference type="Proteomes" id="UP000266841"/>
    </source>
</evidence>
<proteinExistence type="predicted"/>
<evidence type="ECO:0008006" key="5">
    <source>
        <dbReference type="Google" id="ProtNLM"/>
    </source>
</evidence>
<dbReference type="GO" id="GO:0005886">
    <property type="term" value="C:plasma membrane"/>
    <property type="evidence" value="ECO:0007669"/>
    <property type="project" value="TreeGrafter"/>
</dbReference>
<sequence>MLSSHDGKTKPRSDRCDFDFRTALCLRVTAVTCLLCIGIILPLNMTACSDDIPNCNANLTNYGRTTIANVNYNLTDPLADAAHSECVIDRAGHTQLLRLYAISLCTWYITYFALKSIKKEWVQNLVLRRVYYLEADHYGKRKAELSHLSSNAPGKEDKNGDIEPWIPHPEHRDTVPNVELYSVLVGGLPSISNEVANSKDMETAMGLTRKAGIDWQLTVATSFFDHCVPNQPGFSSSVVAVTILPGAPELAKAWRKWYAAAAALRRLRFIRQVIKDRVNDEGDDDDGDVELQGGVAVINGIDADDDSVGFEIDDAFGIHQVDDFLGGSPAHGEIQHNSATFESNGNDKPTVRNEDIDVFTSLNYGPEQQAVYSREMAQGAAACCPNGCCEGRVRRHPIDRLLEMEDETICRLEKAQYELQCAQMQAAMSSADGNETAPDSPDEDDIVASATPGKGGRDRLGIAPQSRYGTPEPQVRDDSPGPCSPASPFVARATSPFNKNDTFLTMNSEGMFRVRKTATFDVEEGVSLSESHTVRRRNNTSTSEDTLLSSGKQQSDQWDQVNRILRLENVANDRASGDDCESNSNNEQHIETGAWKHPLTSFASAIKTECCSGLRAVGKLVKGKAADPLAKKIAKDTTYAAVTFSSRQAAVAARHCLADGRGRQRWLSLHTVPVPPLADAAPCDIITCRGCCRPVTLNLNSNQLMIRRYAALASLLLIYVFYTIPITAAQLLVAPETLPGLFEWMGRTSWLSAEILSGLISALLYTCFFALCPVLFKQSPTREAKPLAFKRLKSTLCNTTGTSCCDIEQSIEDLLENVAAQTPLTTAATWLNWIIVRTTVNTFIFKYIGWKCCARCTIGGGPGGPIPYRIYVDGGVVYLCVVALAPQSPIVAPLALLYFLFCVPLWRRNCIFLYRPKFDSGGERWPFLSDVLISSLFMAQFLLTLQMVLRNAFGPALFSAAPAVPTYLYRNFLKKRFGRAYEDAGLLQTSLLDGWDNTAPTSVGKREEFRKFLVDAHKAAYIPVCIAGGATKILTSEPAVVIPSDNDDMLGVSDFAGPVPSPVNSEGGLVSQDGYEGWVNSNQSRQHGSCMRRALSPKKIVSSGSSVIEIETQPKQRCV</sequence>
<dbReference type="EMBL" id="AGNL01002440">
    <property type="protein sequence ID" value="EJK76220.1"/>
    <property type="molecule type" value="Genomic_DNA"/>
</dbReference>
<comment type="caution">
    <text evidence="3">The sequence shown here is derived from an EMBL/GenBank/DDBJ whole genome shotgun (WGS) entry which is preliminary data.</text>
</comment>
<gene>
    <name evidence="3" type="ORF">THAOC_02034</name>
</gene>
<evidence type="ECO:0000313" key="3">
    <source>
        <dbReference type="EMBL" id="EJK76220.1"/>
    </source>
</evidence>
<feature type="region of interest" description="Disordered" evidence="1">
    <location>
        <begin position="428"/>
        <end position="485"/>
    </location>
</feature>
<feature type="compositionally biased region" description="Polar residues" evidence="1">
    <location>
        <begin position="539"/>
        <end position="555"/>
    </location>
</feature>
<feature type="transmembrane region" description="Helical" evidence="2">
    <location>
        <begin position="952"/>
        <end position="969"/>
    </location>
</feature>
<evidence type="ECO:0000256" key="2">
    <source>
        <dbReference type="SAM" id="Phobius"/>
    </source>
</evidence>
<reference evidence="3 4" key="1">
    <citation type="journal article" date="2012" name="Genome Biol.">
        <title>Genome and low-iron response of an oceanic diatom adapted to chronic iron limitation.</title>
        <authorList>
            <person name="Lommer M."/>
            <person name="Specht M."/>
            <person name="Roy A.S."/>
            <person name="Kraemer L."/>
            <person name="Andreson R."/>
            <person name="Gutowska M.A."/>
            <person name="Wolf J."/>
            <person name="Bergner S.V."/>
            <person name="Schilhabel M.B."/>
            <person name="Klostermeier U.C."/>
            <person name="Beiko R.G."/>
            <person name="Rosenstiel P."/>
            <person name="Hippler M."/>
            <person name="Laroche J."/>
        </authorList>
    </citation>
    <scope>NUCLEOTIDE SEQUENCE [LARGE SCALE GENOMIC DNA]</scope>
    <source>
        <strain evidence="3 4">CCMP1005</strain>
    </source>
</reference>
<protein>
    <recommendedName>
        <fullName evidence="5">CSC1/OSCA1-like 7TM region domain-containing protein</fullName>
    </recommendedName>
</protein>
<dbReference type="OrthoDB" id="2150324at2759"/>
<dbReference type="PANTHER" id="PTHR13018">
    <property type="entry name" value="PROBABLE MEMBRANE PROTEIN DUF221-RELATED"/>
    <property type="match status" value="1"/>
</dbReference>
<keyword evidence="2" id="KW-0812">Transmembrane</keyword>
<evidence type="ECO:0000256" key="1">
    <source>
        <dbReference type="SAM" id="MobiDB-lite"/>
    </source>
</evidence>
<feature type="region of interest" description="Disordered" evidence="1">
    <location>
        <begin position="524"/>
        <end position="555"/>
    </location>
</feature>
<dbReference type="Proteomes" id="UP000266841">
    <property type="component" value="Unassembled WGS sequence"/>
</dbReference>
<feature type="transmembrane region" description="Helical" evidence="2">
    <location>
        <begin position="97"/>
        <end position="114"/>
    </location>
</feature>
<organism evidence="3 4">
    <name type="scientific">Thalassiosira oceanica</name>
    <name type="common">Marine diatom</name>
    <dbReference type="NCBI Taxonomy" id="159749"/>
    <lineage>
        <taxon>Eukaryota</taxon>
        <taxon>Sar</taxon>
        <taxon>Stramenopiles</taxon>
        <taxon>Ochrophyta</taxon>
        <taxon>Bacillariophyta</taxon>
        <taxon>Coscinodiscophyceae</taxon>
        <taxon>Thalassiosirophycidae</taxon>
        <taxon>Thalassiosirales</taxon>
        <taxon>Thalassiosiraceae</taxon>
        <taxon>Thalassiosira</taxon>
    </lineage>
</organism>